<evidence type="ECO:0000256" key="1">
    <source>
        <dbReference type="SAM" id="Coils"/>
    </source>
</evidence>
<name>Q114V2_TRIEI</name>
<dbReference type="eggNOG" id="COG1511">
    <property type="taxonomic scope" value="Bacteria"/>
</dbReference>
<feature type="coiled-coil region" evidence="1">
    <location>
        <begin position="511"/>
        <end position="538"/>
    </location>
</feature>
<sequence>MIQSTSQERQSRGINRTICIGIGGTGRDILMRIRRLIVDSYGDLEKLPIVSFVHIDTDKSASQISGLRTGSTYHGVDLSFKEAEKVSATMSSRDVDNFTQELEKHSTSERTGPYDHIRQWFPPQLNRNIKAIEEGAKGIRPVGRLAFFHNYRKIQKAIEIAEKKTRGNEGILLKMGLRVDGGVNIFIVGSLCGGTGSGMFLDVAYSLRHSYGQQNTKIVGYLVISPELYGNNTNMKANTYAALKELNHYTTPGTKFEACYDIQDLVIVQSERPPYDYAYLVSNETTGGYKILEQRKLCNVIAHKIALDFSGELAPIVKGMRDNFLQDLIQYDNHPRPNIQRYLTFGMAAIYFPRDKIVQIALNRISLNLVNFWLNGEGQSPDSVLLLERFLLQYRWHDDLQKRDGLSRRLAESVEESNKNFQSTINAWRNKLDRAISESQNKDDRIALQQRLPRDFREQFRKVIPGTTDSSRGVWLTRLQQICPKITVEFQQNINSFIVDLLSPSNDNFSIRSSREWLEAMKNELNNYQRDIEEKIVDFNGSKILEDVDRKWQDGEQIIADIENKFELPLLGGKNREFQAEAKRIVRQICDLIRHNFDLIVFQETLEIVRNLQNHVENIAAQLREFTNLLNNLKNDYEKEQANLKQLDFDEMSGEAIFAEEDINNCSQILLPLEELKSQLVQLSSEITKSSEDGQSIAIFIREKVREEEQVKEEVNLTVDRLFGVRSTNIVNSVIKRFLQNYSRVERSTRLGQIMQEAEPLLPLDFNAIYFRDRDSKHSQLIGFKDTDDEGVKQFKDILVGDLGVDNNTLKPTQAEDQILIVKEYAAFPLRLITNLEQMRNSYIREMNYSTSFLHNNNRIFFADIIPPDAAKIEELEDIFYPCLALELIQKNGDELLEFMYYNDMRDSYYTAELSSVWNQALEELANRQDMTEALKNILDKEVEKIDKEPLLWENYYLPKLQKFVKQIDNLPEDDLNYPYKDTVVGTPPTTENSGKEGIINRFRRRIQKKVKNIQLLQSKSTVTEENKEVIKDEIIDVDIDLDNSPNYRDKQHNSGDDRMKQLKDLVRMKEQGFLTDAEFQAAKKNILGI</sequence>
<keyword evidence="1" id="KW-0175">Coiled coil</keyword>
<gene>
    <name evidence="2" type="ordered locus">Tery_1707</name>
</gene>
<protein>
    <submittedName>
        <fullName evidence="2">Uncharacterized protein</fullName>
    </submittedName>
</protein>
<evidence type="ECO:0000313" key="2">
    <source>
        <dbReference type="EMBL" id="ABG50972.1"/>
    </source>
</evidence>
<dbReference type="STRING" id="203124.Tery_1707"/>
<dbReference type="OrthoDB" id="3400278at2"/>
<dbReference type="EMBL" id="CP000393">
    <property type="protein sequence ID" value="ABG50972.1"/>
    <property type="molecule type" value="Genomic_DNA"/>
</dbReference>
<dbReference type="InterPro" id="IPR036525">
    <property type="entry name" value="Tubulin/FtsZ_GTPase_sf"/>
</dbReference>
<feature type="coiled-coil region" evidence="1">
    <location>
        <begin position="411"/>
        <end position="438"/>
    </location>
</feature>
<dbReference type="Pfam" id="PF13809">
    <property type="entry name" value="Tubulin_2"/>
    <property type="match status" value="1"/>
</dbReference>
<proteinExistence type="predicted"/>
<feature type="coiled-coil region" evidence="1">
    <location>
        <begin position="609"/>
        <end position="693"/>
    </location>
</feature>
<dbReference type="Gene3D" id="3.40.50.1440">
    <property type="entry name" value="Tubulin/FtsZ, GTPase domain"/>
    <property type="match status" value="1"/>
</dbReference>
<dbReference type="SUPFAM" id="SSF52490">
    <property type="entry name" value="Tubulin nucleotide-binding domain-like"/>
    <property type="match status" value="1"/>
</dbReference>
<dbReference type="AlphaFoldDB" id="Q114V2"/>
<reference evidence="2" key="1">
    <citation type="submission" date="2006-06" db="EMBL/GenBank/DDBJ databases">
        <title>Complete sequence of Trichodesmium erythraeum IMS101.</title>
        <authorList>
            <consortium name="US DOE Joint Genome Institute"/>
            <person name="Copeland A."/>
            <person name="Lucas S."/>
            <person name="Lapidus A."/>
            <person name="Barry K."/>
            <person name="Detter J.C."/>
            <person name="Glavina del Rio T."/>
            <person name="Hammon N."/>
            <person name="Israni S."/>
            <person name="Dalin E."/>
            <person name="Tice H."/>
            <person name="Pitluck S."/>
            <person name="Kiss H."/>
            <person name="Munk A.C."/>
            <person name="Brettin T."/>
            <person name="Bruce D."/>
            <person name="Han C."/>
            <person name="Tapia R."/>
            <person name="Gilna P."/>
            <person name="Schmutz J."/>
            <person name="Larimer F."/>
            <person name="Land M."/>
            <person name="Hauser L."/>
            <person name="Kyrpides N."/>
            <person name="Kim E."/>
            <person name="Richardson P."/>
        </authorList>
    </citation>
    <scope>NUCLEOTIDE SEQUENCE [LARGE SCALE GENOMIC DNA]</scope>
    <source>
        <strain evidence="2">IMS101</strain>
    </source>
</reference>
<dbReference type="RefSeq" id="WP_011611347.1">
    <property type="nucleotide sequence ID" value="NC_008312.1"/>
</dbReference>
<dbReference type="HOGENOM" id="CLU_006179_0_0_3"/>
<accession>Q114V2</accession>
<dbReference type="InterPro" id="IPR025904">
    <property type="entry name" value="Tubulin-like"/>
</dbReference>
<dbReference type="KEGG" id="ter:Tery_1707"/>
<organism evidence="2">
    <name type="scientific">Trichodesmium erythraeum (strain IMS101)</name>
    <dbReference type="NCBI Taxonomy" id="203124"/>
    <lineage>
        <taxon>Bacteria</taxon>
        <taxon>Bacillati</taxon>
        <taxon>Cyanobacteriota</taxon>
        <taxon>Cyanophyceae</taxon>
        <taxon>Oscillatoriophycideae</taxon>
        <taxon>Oscillatoriales</taxon>
        <taxon>Microcoleaceae</taxon>
        <taxon>Trichodesmium</taxon>
    </lineage>
</organism>